<dbReference type="EMBL" id="CM034413">
    <property type="protein sequence ID" value="KAJ0170460.1"/>
    <property type="molecule type" value="Genomic_DNA"/>
</dbReference>
<name>A0ACC1CFU5_9NEOP</name>
<keyword evidence="2" id="KW-1185">Reference proteome</keyword>
<evidence type="ECO:0000313" key="2">
    <source>
        <dbReference type="Proteomes" id="UP000824533"/>
    </source>
</evidence>
<evidence type="ECO:0000313" key="1">
    <source>
        <dbReference type="EMBL" id="KAJ0170460.1"/>
    </source>
</evidence>
<protein>
    <submittedName>
        <fullName evidence="1">Uncharacterized protein</fullName>
    </submittedName>
</protein>
<comment type="caution">
    <text evidence="1">The sequence shown here is derived from an EMBL/GenBank/DDBJ whole genome shotgun (WGS) entry which is preliminary data.</text>
</comment>
<gene>
    <name evidence="1" type="ORF">K1T71_013831</name>
</gene>
<accession>A0ACC1CFU5</accession>
<proteinExistence type="predicted"/>
<dbReference type="Proteomes" id="UP000824533">
    <property type="component" value="Linkage Group LG27"/>
</dbReference>
<organism evidence="1 2">
    <name type="scientific">Dendrolimus kikuchii</name>
    <dbReference type="NCBI Taxonomy" id="765133"/>
    <lineage>
        <taxon>Eukaryota</taxon>
        <taxon>Metazoa</taxon>
        <taxon>Ecdysozoa</taxon>
        <taxon>Arthropoda</taxon>
        <taxon>Hexapoda</taxon>
        <taxon>Insecta</taxon>
        <taxon>Pterygota</taxon>
        <taxon>Neoptera</taxon>
        <taxon>Endopterygota</taxon>
        <taxon>Lepidoptera</taxon>
        <taxon>Glossata</taxon>
        <taxon>Ditrysia</taxon>
        <taxon>Bombycoidea</taxon>
        <taxon>Lasiocampidae</taxon>
        <taxon>Dendrolimus</taxon>
    </lineage>
</organism>
<sequence>MWGRLWITLALTSNVYSQHAETRIEENGAGSFAWGWQMEPQGQGEASVGHYFVKLPQSEQHVSYAADGTGYHGALIFNTSDGDTVHTANFALGQRALELNEQQIYHQHPTQKQNQPDVQLLQQQYAPIEKSDQIIQLVPTAASNILNNYYATPLYSIQTHQPVQNNYNNEKIKEEKQYEVTENDDDVLSTPVVRVFKDVNCSKHITDTVPEELDTSVDKSNDYIDTINFDVRAVNGNFGKKVNKILNYKGRVHYTVGAPKAADRSERFYFTTAITPVTSIIANVTQDGIDKLVASTQDLISNEDLLIINHAAEKHVNDLSEDFIKPRPRHIIKQKTDNDQDTTNQFTVTAKYRSATDNKEAYRDDYNFATPIIVADSTFANQKQQILNNLLSTMVPYIENGYELIRVRNSLEENVTDAYNNVVNVTPRPIGQNYLAPITVALRLLNANVNNTLEVEDPEGSYSELITKTVESPKKETTVVEIQESIPIDITHINDVEVHEYLDEGRSNNVPYNFAKSLYHKYIDALKSSRKIQDNMNKILYKYGALKDDSYDEIDQNQNVTEDSNKDINSSDDNTEDEPEQAGSQRSEYVRYLNRLGNPNQKIIQPIIIEKEVPVTQFVDRFIEKEVRVPEPVEVPVPVDRPVPVAVPVEKIVEKPVEVTKYVDKPYPVEVPQPYPIQVPYPVEQTVYVDRPVHIPIPVEKVVEKPVLHPVPVPTPVGVPVEVQVPVEHKIIYPIAVEKPVPYRVEVEKPVHIDHIIEKEIHIPYPVEKQVHIPVPYEKRVPVPYAVEKRVHVPVEKIVEKPIEVTKYVEKPVHVKVPVPQPIAVPVKVPQPYPVDRIVEKRVPYPVDRIVEKRVPVQIPIPVEKIVEKIVEKPVMVTKYVDKPYPVEKRVPYPIEKIVERPVPYPVRVPVEVKVPYPVEKIVEKQVHIPIPLYRMYDGQESKYYPQYAPLNQNYAKKTEQPVLSQYQLNNRQTNSYATSYQYVNNSRNDDQNKLSNIVNYLRNAQNYLYHQQNQNRNLNSYQNFYGNKNSYDNANKNYVLEVKVRRADREPKMTNLRIEYGGFKPPLIPSTEVDLDGLPINNKET</sequence>
<reference evidence="1 2" key="1">
    <citation type="journal article" date="2021" name="Front. Genet.">
        <title>Chromosome-Level Genome Assembly Reveals Significant Gene Expansion in the Toll and IMD Signaling Pathways of Dendrolimus kikuchii.</title>
        <authorList>
            <person name="Zhou J."/>
            <person name="Wu P."/>
            <person name="Xiong Z."/>
            <person name="Liu N."/>
            <person name="Zhao N."/>
            <person name="Ji M."/>
            <person name="Qiu Y."/>
            <person name="Yang B."/>
        </authorList>
    </citation>
    <scope>NUCLEOTIDE SEQUENCE [LARGE SCALE GENOMIC DNA]</scope>
    <source>
        <strain evidence="1">Ann1</strain>
    </source>
</reference>